<evidence type="ECO:0000313" key="2">
    <source>
        <dbReference type="Proteomes" id="UP000276417"/>
    </source>
</evidence>
<dbReference type="InterPro" id="IPR032710">
    <property type="entry name" value="NTF2-like_dom_sf"/>
</dbReference>
<name>A0A3G8YH80_9DEIO</name>
<dbReference type="EMBL" id="CP034184">
    <property type="protein sequence ID" value="AZI44343.1"/>
    <property type="molecule type" value="Genomic_DNA"/>
</dbReference>
<keyword evidence="2" id="KW-1185">Reference proteome</keyword>
<dbReference type="AlphaFoldDB" id="A0A3G8YH80"/>
<dbReference type="Proteomes" id="UP000276417">
    <property type="component" value="Chromosome 2"/>
</dbReference>
<dbReference type="KEGG" id="dph:EHF33_15775"/>
<dbReference type="Pfam" id="PF07366">
    <property type="entry name" value="SnoaL"/>
    <property type="match status" value="1"/>
</dbReference>
<dbReference type="OrthoDB" id="7876517at2"/>
<evidence type="ECO:0000313" key="1">
    <source>
        <dbReference type="EMBL" id="AZI44343.1"/>
    </source>
</evidence>
<dbReference type="SUPFAM" id="SSF54427">
    <property type="entry name" value="NTF2-like"/>
    <property type="match status" value="1"/>
</dbReference>
<accession>A0A3G8YH80</accession>
<proteinExistence type="predicted"/>
<dbReference type="PANTHER" id="PTHR38436:SF1">
    <property type="entry name" value="ESTER CYCLASE"/>
    <property type="match status" value="1"/>
</dbReference>
<dbReference type="Gene3D" id="3.10.450.50">
    <property type="match status" value="1"/>
</dbReference>
<sequence length="142" mass="15745">MSGNAHEEVVRQIIERAFNGGDLSAVDELLQPEAVDHQEAPGANFPTHLKQVISMLRTAFPDLHFEIQHLMSSGDVVAMNSVMTGTHLGPFRDLPPSGRQIQVRHMHFVRVVDGRGDDLWHLWDMPGLLRQLAPARSAEPAA</sequence>
<dbReference type="InterPro" id="IPR009959">
    <property type="entry name" value="Cyclase_SnoaL-like"/>
</dbReference>
<dbReference type="GO" id="GO:0030638">
    <property type="term" value="P:polyketide metabolic process"/>
    <property type="evidence" value="ECO:0007669"/>
    <property type="project" value="InterPro"/>
</dbReference>
<organism evidence="1 2">
    <name type="scientific">Deinococcus psychrotolerans</name>
    <dbReference type="NCBI Taxonomy" id="2489213"/>
    <lineage>
        <taxon>Bacteria</taxon>
        <taxon>Thermotogati</taxon>
        <taxon>Deinococcota</taxon>
        <taxon>Deinococci</taxon>
        <taxon>Deinococcales</taxon>
        <taxon>Deinococcaceae</taxon>
        <taxon>Deinococcus</taxon>
    </lineage>
</organism>
<protein>
    <submittedName>
        <fullName evidence="1">Ester cyclase</fullName>
    </submittedName>
</protein>
<dbReference type="PANTHER" id="PTHR38436">
    <property type="entry name" value="POLYKETIDE CYCLASE SNOAL-LIKE DOMAIN"/>
    <property type="match status" value="1"/>
</dbReference>
<dbReference type="RefSeq" id="WP_124873890.1">
    <property type="nucleotide sequence ID" value="NZ_CP034184.1"/>
</dbReference>
<reference evidence="1 2" key="1">
    <citation type="submission" date="2018-11" db="EMBL/GenBank/DDBJ databases">
        <title>Deinococcus shelandsis sp. nov., isolated from South Shetland Islands soil of Antarctica.</title>
        <authorList>
            <person name="Tian J."/>
        </authorList>
    </citation>
    <scope>NUCLEOTIDE SEQUENCE [LARGE SCALE GENOMIC DNA]</scope>
    <source>
        <strain evidence="1 2">S14-83T</strain>
    </source>
</reference>
<gene>
    <name evidence="1" type="ORF">EHF33_15775</name>
</gene>